<dbReference type="EMBL" id="OQ198719">
    <property type="protein sequence ID" value="WEU69892.1"/>
    <property type="molecule type" value="Genomic_DNA"/>
</dbReference>
<organism evidence="1 2">
    <name type="scientific">Caudoviricetes sp. 'Rudgehvirus jaberico'</name>
    <dbReference type="NCBI Taxonomy" id="3028515"/>
    <lineage>
        <taxon>Viruses</taxon>
        <taxon>Duplodnaviria</taxon>
        <taxon>Heunggongvirae</taxon>
        <taxon>Uroviricota</taxon>
        <taxon>Caudoviricetes</taxon>
        <taxon>Crassvirales</taxon>
        <taxon>Intestiviridae</taxon>
        <taxon>Crudevirinae</taxon>
    </lineage>
</organism>
<dbReference type="RefSeq" id="YP_011108654.1">
    <property type="nucleotide sequence ID" value="NC_091965.1"/>
</dbReference>
<reference evidence="1" key="1">
    <citation type="submission" date="2023-01" db="EMBL/GenBank/DDBJ databases">
        <title>New crAssphage isolates infecting Bacteroides cellulosilyticus.</title>
        <authorList>
            <person name="Papudeshi B."/>
            <person name="Vega A.A."/>
            <person name="Souza C."/>
            <person name="Giles S.K."/>
            <person name="Mallawaarachchi V."/>
            <person name="Roach M.J."/>
            <person name="An M."/>
            <person name="Jacobson N."/>
            <person name="McNair K."/>
            <person name="Mora M.F."/>
            <person name="Pastrana K."/>
            <person name="Leigh C."/>
            <person name="Cram C."/>
            <person name="Plewa W.S."/>
            <person name="Grigson S.R."/>
            <person name="Bouras G.S."/>
            <person name="Decewicz P."/>
            <person name="Luque A."/>
            <person name="Droit L."/>
            <person name="Handley S."/>
            <person name="Segall A.M."/>
            <person name="Dinsdale E.A."/>
            <person name="Edwards R.A."/>
        </authorList>
    </citation>
    <scope>NUCLEOTIDE SEQUENCE</scope>
    <source>
        <strain evidence="1">Bc11</strain>
    </source>
</reference>
<proteinExistence type="predicted"/>
<name>A0AAF0D5U4_9CAUD</name>
<sequence length="301" mass="34052">MMEEEKKQEDKGLALINSITSIDNVNLLNPQERSQLEIYLKTIMGSDKAGFKNITDGLAIYSKARDLNLPFSACVEHIHVINGKTGIDIHLIKSLLSKAGITWDRTKDYVPQYEYTDGSNVYQEDKLPEYCKKCRTQKEATECTNEDIVGVYPVRFYIDLKGNVYRSYQLNANFKQVSGVVEANAFLASGGKQIPVYRIPSQPVDYVTEYELTRIYVIHGEKVIKKSSDHFSYSEAVAAGFFTKDTYVKYARTMIGHRAFTLAARDIASDILFGCMETTELKIVSGKDLEDRDIIDISVEN</sequence>
<protein>
    <submittedName>
        <fullName evidence="1">Recombinase</fullName>
    </submittedName>
</protein>
<accession>A0AAF0D5U4</accession>
<dbReference type="Proteomes" id="UP001269161">
    <property type="component" value="Segment"/>
</dbReference>
<evidence type="ECO:0000313" key="2">
    <source>
        <dbReference type="Proteomes" id="UP001269161"/>
    </source>
</evidence>
<keyword evidence="2" id="KW-1185">Reference proteome</keyword>
<evidence type="ECO:0000313" key="1">
    <source>
        <dbReference type="EMBL" id="WEU69892.1"/>
    </source>
</evidence>